<name>A0A9P5X8A2_9AGAR</name>
<dbReference type="OrthoDB" id="498125at2759"/>
<evidence type="ECO:0000256" key="1">
    <source>
        <dbReference type="ARBA" id="ARBA00006484"/>
    </source>
</evidence>
<accession>A0A9P5X8A2</accession>
<evidence type="ECO:0000256" key="2">
    <source>
        <dbReference type="RuleBase" id="RU000363"/>
    </source>
</evidence>
<dbReference type="FunFam" id="3.40.50.720:FF:000084">
    <property type="entry name" value="Short-chain dehydrogenase reductase"/>
    <property type="match status" value="1"/>
</dbReference>
<dbReference type="PRINTS" id="PR00081">
    <property type="entry name" value="GDHRDH"/>
</dbReference>
<dbReference type="SUPFAM" id="SSF51735">
    <property type="entry name" value="NAD(P)-binding Rossmann-fold domains"/>
    <property type="match status" value="1"/>
</dbReference>
<organism evidence="3 4">
    <name type="scientific">Macrolepiota fuliginosa MF-IS2</name>
    <dbReference type="NCBI Taxonomy" id="1400762"/>
    <lineage>
        <taxon>Eukaryota</taxon>
        <taxon>Fungi</taxon>
        <taxon>Dikarya</taxon>
        <taxon>Basidiomycota</taxon>
        <taxon>Agaricomycotina</taxon>
        <taxon>Agaricomycetes</taxon>
        <taxon>Agaricomycetidae</taxon>
        <taxon>Agaricales</taxon>
        <taxon>Agaricineae</taxon>
        <taxon>Agaricaceae</taxon>
        <taxon>Macrolepiota</taxon>
    </lineage>
</organism>
<sequence length="256" mass="27015">MTTRVALVTGAAQGIGQAIALRLAKDGLDVAVDDIASKATELDLLVKQIQGLGRRAIALTEDVTQEHGVKRMVEQTVTALGSLDVMVANAGVGTRKIVTIAETDISDWDALLAVNLRGVVMCYKYAAQQMIKQGTGGRIIGASSICGLKGYANLGSYCVSKAAVRSLTQSSALELKEYNIQVNAYAPGIINTALTRDDLHDEELGGPTSNSKRIMRIPDAKTGHVNDVASLVSYLASPEAHFITGQTMAVDDAQSL</sequence>
<gene>
    <name evidence="3" type="ORF">P691DRAFT_733256</name>
</gene>
<reference evidence="3" key="1">
    <citation type="submission" date="2020-11" db="EMBL/GenBank/DDBJ databases">
        <authorList>
            <consortium name="DOE Joint Genome Institute"/>
            <person name="Ahrendt S."/>
            <person name="Riley R."/>
            <person name="Andreopoulos W."/>
            <person name="Labutti K."/>
            <person name="Pangilinan J."/>
            <person name="Ruiz-Duenas F.J."/>
            <person name="Barrasa J.M."/>
            <person name="Sanchez-Garcia M."/>
            <person name="Camarero S."/>
            <person name="Miyauchi S."/>
            <person name="Serrano A."/>
            <person name="Linde D."/>
            <person name="Babiker R."/>
            <person name="Drula E."/>
            <person name="Ayuso-Fernandez I."/>
            <person name="Pacheco R."/>
            <person name="Padilla G."/>
            <person name="Ferreira P."/>
            <person name="Barriuso J."/>
            <person name="Kellner H."/>
            <person name="Castanera R."/>
            <person name="Alfaro M."/>
            <person name="Ramirez L."/>
            <person name="Pisabarro A.G."/>
            <person name="Kuo A."/>
            <person name="Tritt A."/>
            <person name="Lipzen A."/>
            <person name="He G."/>
            <person name="Yan M."/>
            <person name="Ng V."/>
            <person name="Cullen D."/>
            <person name="Martin F."/>
            <person name="Rosso M.-N."/>
            <person name="Henrissat B."/>
            <person name="Hibbett D."/>
            <person name="Martinez A.T."/>
            <person name="Grigoriev I.V."/>
        </authorList>
    </citation>
    <scope>NUCLEOTIDE SEQUENCE</scope>
    <source>
        <strain evidence="3">MF-IS2</strain>
    </source>
</reference>
<dbReference type="PANTHER" id="PTHR42760">
    <property type="entry name" value="SHORT-CHAIN DEHYDROGENASES/REDUCTASES FAMILY MEMBER"/>
    <property type="match status" value="1"/>
</dbReference>
<dbReference type="InterPro" id="IPR002347">
    <property type="entry name" value="SDR_fam"/>
</dbReference>
<dbReference type="PANTHER" id="PTHR42760:SF121">
    <property type="entry name" value="3-OXOACYL-(ACYL-CARRIER-PROTEIN) REDUCTASE"/>
    <property type="match status" value="1"/>
</dbReference>
<dbReference type="PRINTS" id="PR00080">
    <property type="entry name" value="SDRFAMILY"/>
</dbReference>
<proteinExistence type="inferred from homology"/>
<evidence type="ECO:0000313" key="4">
    <source>
        <dbReference type="Proteomes" id="UP000807342"/>
    </source>
</evidence>
<dbReference type="InterPro" id="IPR036291">
    <property type="entry name" value="NAD(P)-bd_dom_sf"/>
</dbReference>
<keyword evidence="4" id="KW-1185">Reference proteome</keyword>
<comment type="caution">
    <text evidence="3">The sequence shown here is derived from an EMBL/GenBank/DDBJ whole genome shotgun (WGS) entry which is preliminary data.</text>
</comment>
<comment type="similarity">
    <text evidence="1 2">Belongs to the short-chain dehydrogenases/reductases (SDR) family.</text>
</comment>
<dbReference type="EMBL" id="MU151245">
    <property type="protein sequence ID" value="KAF9446447.1"/>
    <property type="molecule type" value="Genomic_DNA"/>
</dbReference>
<dbReference type="GO" id="GO:0006633">
    <property type="term" value="P:fatty acid biosynthetic process"/>
    <property type="evidence" value="ECO:0007669"/>
    <property type="project" value="TreeGrafter"/>
</dbReference>
<protein>
    <submittedName>
        <fullName evidence="3">NAD(P)-binding protein</fullName>
    </submittedName>
</protein>
<dbReference type="Gene3D" id="3.40.50.720">
    <property type="entry name" value="NAD(P)-binding Rossmann-like Domain"/>
    <property type="match status" value="1"/>
</dbReference>
<dbReference type="GO" id="GO:0016616">
    <property type="term" value="F:oxidoreductase activity, acting on the CH-OH group of donors, NAD or NADP as acceptor"/>
    <property type="evidence" value="ECO:0007669"/>
    <property type="project" value="TreeGrafter"/>
</dbReference>
<dbReference type="Proteomes" id="UP000807342">
    <property type="component" value="Unassembled WGS sequence"/>
</dbReference>
<dbReference type="GO" id="GO:0048038">
    <property type="term" value="F:quinone binding"/>
    <property type="evidence" value="ECO:0007669"/>
    <property type="project" value="TreeGrafter"/>
</dbReference>
<dbReference type="AlphaFoldDB" id="A0A9P5X8A2"/>
<dbReference type="Pfam" id="PF00106">
    <property type="entry name" value="adh_short"/>
    <property type="match status" value="1"/>
</dbReference>
<evidence type="ECO:0000313" key="3">
    <source>
        <dbReference type="EMBL" id="KAF9446447.1"/>
    </source>
</evidence>